<reference evidence="4" key="1">
    <citation type="submission" date="2019-09" db="EMBL/GenBank/DDBJ databases">
        <title>Draft genome information of white flower Hibiscus syriacus.</title>
        <authorList>
            <person name="Kim Y.-M."/>
        </authorList>
    </citation>
    <scope>NUCLEOTIDE SEQUENCE [LARGE SCALE GENOMIC DNA]</scope>
    <source>
        <strain evidence="4">YM2019G1</strain>
    </source>
</reference>
<comment type="similarity">
    <text evidence="1">Belongs to the universal ribosomal protein uL18 family.</text>
</comment>
<protein>
    <submittedName>
        <fullName evidence="4">UDP-glucose:glycoprotein glucosyltransferase-like</fullName>
    </submittedName>
</protein>
<dbReference type="AlphaFoldDB" id="A0A6A3BAK3"/>
<dbReference type="PANTHER" id="PTHR12899:SF21">
    <property type="entry name" value="OS09G0549700 PROTEIN"/>
    <property type="match status" value="1"/>
</dbReference>
<gene>
    <name evidence="4" type="ORF">F3Y22_tig00110209pilonHSYRG00055</name>
</gene>
<organism evidence="4 5">
    <name type="scientific">Hibiscus syriacus</name>
    <name type="common">Rose of Sharon</name>
    <dbReference type="NCBI Taxonomy" id="106335"/>
    <lineage>
        <taxon>Eukaryota</taxon>
        <taxon>Viridiplantae</taxon>
        <taxon>Streptophyta</taxon>
        <taxon>Embryophyta</taxon>
        <taxon>Tracheophyta</taxon>
        <taxon>Spermatophyta</taxon>
        <taxon>Magnoliopsida</taxon>
        <taxon>eudicotyledons</taxon>
        <taxon>Gunneridae</taxon>
        <taxon>Pentapetalae</taxon>
        <taxon>rosids</taxon>
        <taxon>malvids</taxon>
        <taxon>Malvales</taxon>
        <taxon>Malvaceae</taxon>
        <taxon>Malvoideae</taxon>
        <taxon>Hibiscus</taxon>
    </lineage>
</organism>
<dbReference type="InterPro" id="IPR005484">
    <property type="entry name" value="Ribosomal_uL18_bac/plant/anim"/>
</dbReference>
<comment type="caution">
    <text evidence="4">The sequence shown here is derived from an EMBL/GenBank/DDBJ whole genome shotgun (WGS) entry which is preliminary data.</text>
</comment>
<dbReference type="EMBL" id="VEPZ02000877">
    <property type="protein sequence ID" value="KAE8713453.1"/>
    <property type="molecule type" value="Genomic_DNA"/>
</dbReference>
<accession>A0A6A3BAK3</accession>
<dbReference type="GO" id="GO:0005840">
    <property type="term" value="C:ribosome"/>
    <property type="evidence" value="ECO:0007669"/>
    <property type="project" value="UniProtKB-KW"/>
</dbReference>
<evidence type="ECO:0000313" key="5">
    <source>
        <dbReference type="Proteomes" id="UP000436088"/>
    </source>
</evidence>
<name>A0A6A3BAK3_HIBSY</name>
<evidence type="ECO:0000256" key="2">
    <source>
        <dbReference type="ARBA" id="ARBA00022980"/>
    </source>
</evidence>
<sequence length="151" mass="16489">MGGPSSANGWPEMTNIVLSWKISNHGDIEFEHLECQRAQQDDSAEEVCAEAVYLTQHVTANVVDRNNGRIVATASTVEHSIKNLLECGRSYNAKAATIVGEVLAMRLKVEGLEQGQGRGVHVDVNKEVDKKGFRNRSKVSAVVDDNEDNPS</sequence>
<dbReference type="PANTHER" id="PTHR12899">
    <property type="entry name" value="39S RIBOSOMAL PROTEIN L18, MITOCHONDRIAL"/>
    <property type="match status" value="1"/>
</dbReference>
<keyword evidence="3" id="KW-0687">Ribonucleoprotein</keyword>
<dbReference type="SUPFAM" id="SSF53137">
    <property type="entry name" value="Translational machinery components"/>
    <property type="match status" value="1"/>
</dbReference>
<dbReference type="Gene3D" id="3.30.420.100">
    <property type="match status" value="1"/>
</dbReference>
<keyword evidence="2" id="KW-0689">Ribosomal protein</keyword>
<dbReference type="GO" id="GO:0006412">
    <property type="term" value="P:translation"/>
    <property type="evidence" value="ECO:0007669"/>
    <property type="project" value="InterPro"/>
</dbReference>
<proteinExistence type="inferred from homology"/>
<keyword evidence="5" id="KW-1185">Reference proteome</keyword>
<dbReference type="GO" id="GO:1990904">
    <property type="term" value="C:ribonucleoprotein complex"/>
    <property type="evidence" value="ECO:0007669"/>
    <property type="project" value="UniProtKB-KW"/>
</dbReference>
<evidence type="ECO:0000256" key="3">
    <source>
        <dbReference type="ARBA" id="ARBA00023274"/>
    </source>
</evidence>
<dbReference type="GO" id="GO:0008097">
    <property type="term" value="F:5S rRNA binding"/>
    <property type="evidence" value="ECO:0007669"/>
    <property type="project" value="TreeGrafter"/>
</dbReference>
<dbReference type="GO" id="GO:0003735">
    <property type="term" value="F:structural constituent of ribosome"/>
    <property type="evidence" value="ECO:0007669"/>
    <property type="project" value="InterPro"/>
</dbReference>
<evidence type="ECO:0000256" key="1">
    <source>
        <dbReference type="ARBA" id="ARBA00007116"/>
    </source>
</evidence>
<dbReference type="GO" id="GO:0016740">
    <property type="term" value="F:transferase activity"/>
    <property type="evidence" value="ECO:0007669"/>
    <property type="project" value="UniProtKB-KW"/>
</dbReference>
<dbReference type="Proteomes" id="UP000436088">
    <property type="component" value="Unassembled WGS sequence"/>
</dbReference>
<evidence type="ECO:0000313" key="4">
    <source>
        <dbReference type="EMBL" id="KAE8713453.1"/>
    </source>
</evidence>